<evidence type="ECO:0000313" key="2">
    <source>
        <dbReference type="EMBL" id="KAI8042702.1"/>
    </source>
</evidence>
<comment type="caution">
    <text evidence="2">The sequence shown here is derived from an EMBL/GenBank/DDBJ whole genome shotgun (WGS) entry which is preliminary data.</text>
</comment>
<dbReference type="EMBL" id="JAMKOV010000002">
    <property type="protein sequence ID" value="KAI8042702.1"/>
    <property type="molecule type" value="Genomic_DNA"/>
</dbReference>
<evidence type="ECO:0000256" key="1">
    <source>
        <dbReference type="SAM" id="Coils"/>
    </source>
</evidence>
<dbReference type="AlphaFoldDB" id="A0A9P9YTB3"/>
<dbReference type="OrthoDB" id="7838665at2759"/>
<keyword evidence="1" id="KW-0175">Coiled coil</keyword>
<sequence>MVTSRGSDSEDSLPQTSVEFESDLQSGISAMNCFTYAVEFDHDENLLKSHENVSHLSEFLALLTLESAKEDDEDLHTFQEKLQQLKREADRLDSKFNSPDYYTQKEELIFKVVCQIKGIDHDKWLRDEQGFEYDASLGDFLEDEFVCDDV</sequence>
<name>A0A9P9YTB3_9MUSC</name>
<dbReference type="Proteomes" id="UP001059596">
    <property type="component" value="Unassembled WGS sequence"/>
</dbReference>
<evidence type="ECO:0000313" key="3">
    <source>
        <dbReference type="Proteomes" id="UP001059596"/>
    </source>
</evidence>
<keyword evidence="3" id="KW-1185">Reference proteome</keyword>
<proteinExistence type="predicted"/>
<organism evidence="2 3">
    <name type="scientific">Drosophila gunungcola</name>
    <name type="common">fruit fly</name>
    <dbReference type="NCBI Taxonomy" id="103775"/>
    <lineage>
        <taxon>Eukaryota</taxon>
        <taxon>Metazoa</taxon>
        <taxon>Ecdysozoa</taxon>
        <taxon>Arthropoda</taxon>
        <taxon>Hexapoda</taxon>
        <taxon>Insecta</taxon>
        <taxon>Pterygota</taxon>
        <taxon>Neoptera</taxon>
        <taxon>Endopterygota</taxon>
        <taxon>Diptera</taxon>
        <taxon>Brachycera</taxon>
        <taxon>Muscomorpha</taxon>
        <taxon>Ephydroidea</taxon>
        <taxon>Drosophilidae</taxon>
        <taxon>Drosophila</taxon>
        <taxon>Sophophora</taxon>
    </lineage>
</organism>
<protein>
    <submittedName>
        <fullName evidence="2">Uncharacterized protein</fullName>
    </submittedName>
</protein>
<gene>
    <name evidence="2" type="ORF">M5D96_004019</name>
</gene>
<accession>A0A9P9YTB3</accession>
<reference evidence="2" key="1">
    <citation type="journal article" date="2023" name="Genome Biol. Evol.">
        <title>Long-read-based Genome Assembly of Drosophila gunungcola Reveals Fewer Chemosensory Genes in Flower-breeding Species.</title>
        <authorList>
            <person name="Negi A."/>
            <person name="Liao B.Y."/>
            <person name="Yeh S.D."/>
        </authorList>
    </citation>
    <scope>NUCLEOTIDE SEQUENCE</scope>
    <source>
        <strain evidence="2">Sukarami</strain>
    </source>
</reference>
<feature type="coiled-coil region" evidence="1">
    <location>
        <begin position="68"/>
        <end position="95"/>
    </location>
</feature>